<dbReference type="EC" id="3.1.3.48" evidence="6"/>
<organism evidence="8 9">
    <name type="scientific">Willisornis vidua</name>
    <name type="common">Xingu scale-backed antbird</name>
    <dbReference type="NCBI Taxonomy" id="1566151"/>
    <lineage>
        <taxon>Eukaryota</taxon>
        <taxon>Metazoa</taxon>
        <taxon>Chordata</taxon>
        <taxon>Craniata</taxon>
        <taxon>Vertebrata</taxon>
        <taxon>Euteleostomi</taxon>
        <taxon>Archelosauria</taxon>
        <taxon>Archosauria</taxon>
        <taxon>Dinosauria</taxon>
        <taxon>Saurischia</taxon>
        <taxon>Theropoda</taxon>
        <taxon>Coelurosauria</taxon>
        <taxon>Aves</taxon>
        <taxon>Neognathae</taxon>
        <taxon>Neoaves</taxon>
        <taxon>Telluraves</taxon>
        <taxon>Australaves</taxon>
        <taxon>Passeriformes</taxon>
        <taxon>Thamnophilidae</taxon>
        <taxon>Willisornis</taxon>
    </lineage>
</organism>
<feature type="compositionally biased region" description="Low complexity" evidence="7">
    <location>
        <begin position="155"/>
        <end position="167"/>
    </location>
</feature>
<name>A0ABQ9D276_9PASS</name>
<feature type="region of interest" description="Disordered" evidence="7">
    <location>
        <begin position="152"/>
        <end position="234"/>
    </location>
</feature>
<sequence length="484" mass="53179">MLCRAVPCRAVGGVQKSQTSSDVAVSSSCRSMEMQDLASPHRRLSGSSESPSGPKLDNSHINNNSMTPNGTEVKTEPMNSSEIATTTTTDGSLDNFSGSGSSFTTSSGIYAGNNSLTNSTGFNSSQQEYPSYPSFGQGQYAQYYNSSPYPSHYMTNSNTSPTTPSTNATYQLQEPPSGITSQAVTDPAAEYSTIHSPSTPIKDSDSDRLRRSSDGKSRGRGRRNNNPSPPPDSDLERVFIWDLDETIIIFHSLLTGSYANRYGRDPPTSVSLGLRMEEMIFNLADTHLFFNDLEVAKCKDMIVLDIKCTVRVDLKVQNCIQIFSINMSSLAIPPEDFKLDTLKLQGLLGPAKREAWLQLRAEIEALTDSWLTLALKALTLIHSRTNCVNILVTTTQLIPALAKVLLYGLGVVFPIENIYSATKIGKESCFERIIQRFGRKVVYVVIGDGVEEEQGAKKHAMPFWRISSHSDLMALHHALELEYL</sequence>
<dbReference type="Pfam" id="PF00702">
    <property type="entry name" value="Hydrolase"/>
    <property type="match status" value="1"/>
</dbReference>
<dbReference type="InterPro" id="IPR028472">
    <property type="entry name" value="EYA"/>
</dbReference>
<accession>A0ABQ9D276</accession>
<keyword evidence="3 6" id="KW-0460">Magnesium</keyword>
<keyword evidence="6" id="KW-0805">Transcription regulation</keyword>
<keyword evidence="4 6" id="KW-0904">Protein phosphatase</keyword>
<dbReference type="PANTHER" id="PTHR10190">
    <property type="entry name" value="EYES ABSENT"/>
    <property type="match status" value="1"/>
</dbReference>
<feature type="compositionally biased region" description="Low complexity" evidence="7">
    <location>
        <begin position="17"/>
        <end position="31"/>
    </location>
</feature>
<comment type="caution">
    <text evidence="8">The sequence shown here is derived from an EMBL/GenBank/DDBJ whole genome shotgun (WGS) entry which is preliminary data.</text>
</comment>
<evidence type="ECO:0000256" key="3">
    <source>
        <dbReference type="ARBA" id="ARBA00022842"/>
    </source>
</evidence>
<evidence type="ECO:0000313" key="8">
    <source>
        <dbReference type="EMBL" id="KAJ7413739.1"/>
    </source>
</evidence>
<dbReference type="InterPro" id="IPR038102">
    <property type="entry name" value="EYA_dom_sf"/>
</dbReference>
<dbReference type="SFLD" id="SFLDG01129">
    <property type="entry name" value="C1.5:_HAD__Beta-PGM__Phosphata"/>
    <property type="match status" value="1"/>
</dbReference>
<comment type="similarity">
    <text evidence="1 6">Belongs to the HAD-like hydrolase superfamily. EYA family.</text>
</comment>
<feature type="compositionally biased region" description="Basic and acidic residues" evidence="7">
    <location>
        <begin position="202"/>
        <end position="217"/>
    </location>
</feature>
<evidence type="ECO:0000256" key="1">
    <source>
        <dbReference type="ARBA" id="ARBA00010501"/>
    </source>
</evidence>
<dbReference type="SFLD" id="SFLDS00003">
    <property type="entry name" value="Haloacid_Dehalogenase"/>
    <property type="match status" value="1"/>
</dbReference>
<evidence type="ECO:0000256" key="6">
    <source>
        <dbReference type="RuleBase" id="RU362036"/>
    </source>
</evidence>
<feature type="compositionally biased region" description="Polar residues" evidence="7">
    <location>
        <begin position="168"/>
        <end position="184"/>
    </location>
</feature>
<dbReference type="PANTHER" id="PTHR10190:SF11">
    <property type="entry name" value="EYES ABSENT HOMOLOG 1"/>
    <property type="match status" value="1"/>
</dbReference>
<keyword evidence="2 6" id="KW-0378">Hydrolase</keyword>
<evidence type="ECO:0000256" key="5">
    <source>
        <dbReference type="ARBA" id="ARBA00051722"/>
    </source>
</evidence>
<keyword evidence="9" id="KW-1185">Reference proteome</keyword>
<evidence type="ECO:0000256" key="7">
    <source>
        <dbReference type="SAM" id="MobiDB-lite"/>
    </source>
</evidence>
<comment type="cofactor">
    <cofactor evidence="6">
        <name>Mg(2+)</name>
        <dbReference type="ChEBI" id="CHEBI:18420"/>
    </cofactor>
    <text evidence="6">Binds 1 Mg(2+) ion per subunit.</text>
</comment>
<dbReference type="EMBL" id="WHWB01034126">
    <property type="protein sequence ID" value="KAJ7413739.1"/>
    <property type="molecule type" value="Genomic_DNA"/>
</dbReference>
<keyword evidence="6" id="KW-0804">Transcription</keyword>
<comment type="catalytic activity">
    <reaction evidence="5 6">
        <text>O-phospho-L-tyrosyl-[protein] + H2O = L-tyrosyl-[protein] + phosphate</text>
        <dbReference type="Rhea" id="RHEA:10684"/>
        <dbReference type="Rhea" id="RHEA-COMP:10136"/>
        <dbReference type="Rhea" id="RHEA-COMP:20101"/>
        <dbReference type="ChEBI" id="CHEBI:15377"/>
        <dbReference type="ChEBI" id="CHEBI:43474"/>
        <dbReference type="ChEBI" id="CHEBI:46858"/>
        <dbReference type="ChEBI" id="CHEBI:61978"/>
        <dbReference type="EC" id="3.1.3.48"/>
    </reaction>
</comment>
<gene>
    <name evidence="8" type="primary">Eya2</name>
    <name evidence="8" type="ORF">WISP_88699</name>
</gene>
<protein>
    <recommendedName>
        <fullName evidence="6">Eyes absent homolog</fullName>
        <ecNumber evidence="6">3.1.3.48</ecNumber>
    </recommendedName>
</protein>
<evidence type="ECO:0000256" key="4">
    <source>
        <dbReference type="ARBA" id="ARBA00022912"/>
    </source>
</evidence>
<proteinExistence type="inferred from homology"/>
<reference evidence="8" key="1">
    <citation type="submission" date="2019-10" db="EMBL/GenBank/DDBJ databases">
        <authorList>
            <person name="Soares A.E.R."/>
            <person name="Aleixo A."/>
            <person name="Schneider P."/>
            <person name="Miyaki C.Y."/>
            <person name="Schneider M.P."/>
            <person name="Mello C."/>
            <person name="Vasconcelos A.T.R."/>
        </authorList>
    </citation>
    <scope>NUCLEOTIDE SEQUENCE</scope>
    <source>
        <tissue evidence="8">Muscle</tissue>
    </source>
</reference>
<feature type="compositionally biased region" description="Polar residues" evidence="7">
    <location>
        <begin position="59"/>
        <end position="95"/>
    </location>
</feature>
<evidence type="ECO:0000313" key="9">
    <source>
        <dbReference type="Proteomes" id="UP001145742"/>
    </source>
</evidence>
<keyword evidence="6" id="KW-0479">Metal-binding</keyword>
<evidence type="ECO:0000256" key="2">
    <source>
        <dbReference type="ARBA" id="ARBA00022801"/>
    </source>
</evidence>
<feature type="region of interest" description="Disordered" evidence="7">
    <location>
        <begin position="11"/>
        <end position="96"/>
    </location>
</feature>
<dbReference type="Gene3D" id="3.40.50.12350">
    <property type="match status" value="2"/>
</dbReference>
<dbReference type="Proteomes" id="UP001145742">
    <property type="component" value="Unassembled WGS sequence"/>
</dbReference>